<evidence type="ECO:0000313" key="3">
    <source>
        <dbReference type="Proteomes" id="UP001642484"/>
    </source>
</evidence>
<dbReference type="Pfam" id="PF14214">
    <property type="entry name" value="Helitron_like_N"/>
    <property type="match status" value="1"/>
</dbReference>
<proteinExistence type="predicted"/>
<dbReference type="InterPro" id="IPR025476">
    <property type="entry name" value="Helitron_helicase-like"/>
</dbReference>
<evidence type="ECO:0000259" key="1">
    <source>
        <dbReference type="Pfam" id="PF14214"/>
    </source>
</evidence>
<keyword evidence="3" id="KW-1185">Reference proteome</keyword>
<dbReference type="Proteomes" id="UP001642484">
    <property type="component" value="Unassembled WGS sequence"/>
</dbReference>
<accession>A0ABP0MMG5</accession>
<feature type="domain" description="Helitron helicase-like" evidence="1">
    <location>
        <begin position="459"/>
        <end position="560"/>
    </location>
</feature>
<gene>
    <name evidence="2" type="ORF">CCMP2556_LOCUS26061</name>
</gene>
<organism evidence="2 3">
    <name type="scientific">Durusdinium trenchii</name>
    <dbReference type="NCBI Taxonomy" id="1381693"/>
    <lineage>
        <taxon>Eukaryota</taxon>
        <taxon>Sar</taxon>
        <taxon>Alveolata</taxon>
        <taxon>Dinophyceae</taxon>
        <taxon>Suessiales</taxon>
        <taxon>Symbiodiniaceae</taxon>
        <taxon>Durusdinium</taxon>
    </lineage>
</organism>
<reference evidence="2 3" key="1">
    <citation type="submission" date="2024-02" db="EMBL/GenBank/DDBJ databases">
        <authorList>
            <person name="Chen Y."/>
            <person name="Shah S."/>
            <person name="Dougan E. K."/>
            <person name="Thang M."/>
            <person name="Chan C."/>
        </authorList>
    </citation>
    <scope>NUCLEOTIDE SEQUENCE [LARGE SCALE GENOMIC DNA]</scope>
</reference>
<evidence type="ECO:0000313" key="2">
    <source>
        <dbReference type="EMBL" id="CAK9051279.1"/>
    </source>
</evidence>
<comment type="caution">
    <text evidence="2">The sequence shown here is derived from an EMBL/GenBank/DDBJ whole genome shotgun (WGS) entry which is preliminary data.</text>
</comment>
<dbReference type="EMBL" id="CAXAMN010017781">
    <property type="protein sequence ID" value="CAK9051279.1"/>
    <property type="molecule type" value="Genomic_DNA"/>
</dbReference>
<name>A0ABP0MMG5_9DINO</name>
<sequence>MAFDPFGGSQNDHQWDHVFRQTGLVGSAIVFHNGDATNAIQSLPPKQFNDALAVTFCTQLQEAQDQQEGQVAVRRIAQFQLDKALFVDQANCLRDTNPVYAEGVTEINRDLLTEWVDQQVPQPILDCVLTVPVGEGGPGVMRQEGPANATKQRTTPDEDPVLFAMESEVSDFNSKRLDLSNRIVVLLQKLEELEAAGARSVALEMEALVEDEGSQWVDQAGRKRILEFCNEIHESCEKVSHAGMRTKLEEELRDIVEGRSRWLLKSETNSNGEPSLAEVDVTTASGVGAEVDVTMASRERSGQVDRSGPGHLVVARGKKPLSLLDWKIWTMSRPRLWRYGDAANLYPDREVPLATREWAACLLLREELEYSLSDDVHESPVQNRFSGDWMALHMIATVSRLTDQHAATYNFLKNGGMVFAKTLRGLSAEKLAQAARVSKDAGASLQQLHTTPGIPREFCRHEGCAYMETFGPPMIFVTPNVADIQHPLLLIVQGEQIDLGAVSADMASTLPKYQDMLRRLRAGSGAATVSLRHGMVGPVLAFRGEIEAQGRGSLHPHILVWLVCGHLEVLSQLTEILRTKQHELRQRLKEFMQLAVTSFESISHASVQAAPRCVGSDILDAPVKITEVARDLFRGDGGSDKELLEQFKEKTPEQEEYLLWISEEDWRRPKFQVEATTTGKQSIFATPINQLSVASTPKYRLRSLLCDPHVPELDADAWRTAF</sequence>
<protein>
    <recommendedName>
        <fullName evidence="1">Helitron helicase-like domain-containing protein</fullName>
    </recommendedName>
</protein>